<sequence>MFQQRYAKLFKILILNFLDQLVAVEHAKDAIQRFNIIDCNVGRVDSILRAKMLFRLADLTDHLHAGKAAATNRKR</sequence>
<comment type="caution">
    <text evidence="1">The sequence shown here is derived from an EMBL/GenBank/DDBJ whole genome shotgun (WGS) entry which is preliminary data.</text>
</comment>
<name>A0A645E8B1_9ZZZZ</name>
<protein>
    <submittedName>
        <fullName evidence="1">Uncharacterized protein</fullName>
    </submittedName>
</protein>
<evidence type="ECO:0000313" key="1">
    <source>
        <dbReference type="EMBL" id="MPM97649.1"/>
    </source>
</evidence>
<gene>
    <name evidence="1" type="ORF">SDC9_144826</name>
</gene>
<reference evidence="1" key="1">
    <citation type="submission" date="2019-08" db="EMBL/GenBank/DDBJ databases">
        <authorList>
            <person name="Kucharzyk K."/>
            <person name="Murdoch R.W."/>
            <person name="Higgins S."/>
            <person name="Loffler F."/>
        </authorList>
    </citation>
    <scope>NUCLEOTIDE SEQUENCE</scope>
</reference>
<organism evidence="1">
    <name type="scientific">bioreactor metagenome</name>
    <dbReference type="NCBI Taxonomy" id="1076179"/>
    <lineage>
        <taxon>unclassified sequences</taxon>
        <taxon>metagenomes</taxon>
        <taxon>ecological metagenomes</taxon>
    </lineage>
</organism>
<proteinExistence type="predicted"/>
<accession>A0A645E8B1</accession>
<dbReference type="AlphaFoldDB" id="A0A645E8B1"/>
<dbReference type="EMBL" id="VSSQ01043893">
    <property type="protein sequence ID" value="MPM97649.1"/>
    <property type="molecule type" value="Genomic_DNA"/>
</dbReference>